<protein>
    <submittedName>
        <fullName evidence="2">Uncharacterized protein</fullName>
    </submittedName>
</protein>
<dbReference type="EMBL" id="MCOG01000042">
    <property type="protein sequence ID" value="ORY70667.1"/>
    <property type="molecule type" value="Genomic_DNA"/>
</dbReference>
<feature type="transmembrane region" description="Helical" evidence="1">
    <location>
        <begin position="6"/>
        <end position="24"/>
    </location>
</feature>
<gene>
    <name evidence="2" type="ORF">LY90DRAFT_504001</name>
</gene>
<dbReference type="Proteomes" id="UP000193920">
    <property type="component" value="Unassembled WGS sequence"/>
</dbReference>
<evidence type="ECO:0000256" key="1">
    <source>
        <dbReference type="SAM" id="Phobius"/>
    </source>
</evidence>
<keyword evidence="1" id="KW-1133">Transmembrane helix</keyword>
<accession>A0A1Y2EGX2</accession>
<keyword evidence="3" id="KW-1185">Reference proteome</keyword>
<sequence>MQNKIIFYLVYIALLFIIINGLTIDEVLNLNYGSYYCKDDICASYDDYDTVVIPNKEGKNTTYITSTCSISSIDSGFCLSKNCTADSECLSNKCIKGHCCDNKDNPIVH</sequence>
<proteinExistence type="predicted"/>
<keyword evidence="1" id="KW-0812">Transmembrane</keyword>
<evidence type="ECO:0000313" key="3">
    <source>
        <dbReference type="Proteomes" id="UP000193920"/>
    </source>
</evidence>
<keyword evidence="1" id="KW-0472">Membrane</keyword>
<comment type="caution">
    <text evidence="2">The sequence shown here is derived from an EMBL/GenBank/DDBJ whole genome shotgun (WGS) entry which is preliminary data.</text>
</comment>
<name>A0A1Y2EGX2_9FUNG</name>
<dbReference type="AlphaFoldDB" id="A0A1Y2EGX2"/>
<evidence type="ECO:0000313" key="2">
    <source>
        <dbReference type="EMBL" id="ORY70667.1"/>
    </source>
</evidence>
<organism evidence="2 3">
    <name type="scientific">Neocallimastix californiae</name>
    <dbReference type="NCBI Taxonomy" id="1754190"/>
    <lineage>
        <taxon>Eukaryota</taxon>
        <taxon>Fungi</taxon>
        <taxon>Fungi incertae sedis</taxon>
        <taxon>Chytridiomycota</taxon>
        <taxon>Chytridiomycota incertae sedis</taxon>
        <taxon>Neocallimastigomycetes</taxon>
        <taxon>Neocallimastigales</taxon>
        <taxon>Neocallimastigaceae</taxon>
        <taxon>Neocallimastix</taxon>
    </lineage>
</organism>
<reference evidence="2 3" key="1">
    <citation type="submission" date="2016-08" db="EMBL/GenBank/DDBJ databases">
        <title>A Parts List for Fungal Cellulosomes Revealed by Comparative Genomics.</title>
        <authorList>
            <consortium name="DOE Joint Genome Institute"/>
            <person name="Haitjema C.H."/>
            <person name="Gilmore S.P."/>
            <person name="Henske J.K."/>
            <person name="Solomon K.V."/>
            <person name="De Groot R."/>
            <person name="Kuo A."/>
            <person name="Mondo S.J."/>
            <person name="Salamov A.A."/>
            <person name="Labutti K."/>
            <person name="Zhao Z."/>
            <person name="Chiniquy J."/>
            <person name="Barry K."/>
            <person name="Brewer H.M."/>
            <person name="Purvine S.O."/>
            <person name="Wright A.T."/>
            <person name="Boxma B."/>
            <person name="Van Alen T."/>
            <person name="Hackstein J.H."/>
            <person name="Baker S.E."/>
            <person name="Grigoriev I.V."/>
            <person name="O'Malley M.A."/>
        </authorList>
    </citation>
    <scope>NUCLEOTIDE SEQUENCE [LARGE SCALE GENOMIC DNA]</scope>
    <source>
        <strain evidence="2 3">G1</strain>
    </source>
</reference>